<dbReference type="GO" id="GO:0005829">
    <property type="term" value="C:cytosol"/>
    <property type="evidence" value="ECO:0007669"/>
    <property type="project" value="TreeGrafter"/>
</dbReference>
<keyword evidence="1" id="KW-0597">Phosphoprotein</keyword>
<proteinExistence type="inferred from homology"/>
<dbReference type="Proteomes" id="UP000574276">
    <property type="component" value="Unassembled WGS sequence"/>
</dbReference>
<evidence type="ECO:0000313" key="3">
    <source>
        <dbReference type="EMBL" id="MBB2183387.1"/>
    </source>
</evidence>
<keyword evidence="4" id="KW-1185">Reference proteome</keyword>
<dbReference type="Pfam" id="PF00543">
    <property type="entry name" value="P-II"/>
    <property type="match status" value="1"/>
</dbReference>
<dbReference type="InterPro" id="IPR015867">
    <property type="entry name" value="N-reg_PII/ATP_PRibTrfase_C"/>
</dbReference>
<dbReference type="EMBL" id="JACEGA010000001">
    <property type="protein sequence ID" value="MBB2183387.1"/>
    <property type="molecule type" value="Genomic_DNA"/>
</dbReference>
<comment type="caution">
    <text evidence="3">The sequence shown here is derived from an EMBL/GenBank/DDBJ whole genome shotgun (WGS) entry which is preliminary data.</text>
</comment>
<dbReference type="SMART" id="SM00938">
    <property type="entry name" value="P-II"/>
    <property type="match status" value="1"/>
</dbReference>
<gene>
    <name evidence="3" type="ORF">H0486_10905</name>
</gene>
<dbReference type="InterPro" id="IPR017918">
    <property type="entry name" value="N-reg_PII_CS"/>
</dbReference>
<evidence type="ECO:0000256" key="2">
    <source>
        <dbReference type="RuleBase" id="RU003936"/>
    </source>
</evidence>
<dbReference type="GO" id="GO:0030234">
    <property type="term" value="F:enzyme regulator activity"/>
    <property type="evidence" value="ECO:0007669"/>
    <property type="project" value="InterPro"/>
</dbReference>
<dbReference type="PROSITE" id="PS51343">
    <property type="entry name" value="PII_GLNB_DOM"/>
    <property type="match status" value="1"/>
</dbReference>
<evidence type="ECO:0000256" key="1">
    <source>
        <dbReference type="PIRSR" id="PIRSR602187-50"/>
    </source>
</evidence>
<sequence length="114" mass="12858">MKQVKAIVRPEKLSDIRYALETVEGYGGITITEVMGQGIQKGIVRSWRGEKYEIDLIPKVSIELVVKDEILDQVTKIILEKAYTGEEGDGKIFISNVEDVIRIRTKESGEDALY</sequence>
<reference evidence="3 4" key="1">
    <citation type="submission" date="2020-07" db="EMBL/GenBank/DDBJ databases">
        <title>Characterization and genome sequencing of isolate MD1, a novel member within the family Lachnospiraceae.</title>
        <authorList>
            <person name="Rettenmaier R."/>
            <person name="Di Bello L."/>
            <person name="Zinser C."/>
            <person name="Scheitz K."/>
            <person name="Liebl W."/>
            <person name="Zverlov V."/>
        </authorList>
    </citation>
    <scope>NUCLEOTIDE SEQUENCE [LARGE SCALE GENOMIC DNA]</scope>
    <source>
        <strain evidence="3 4">MD1</strain>
    </source>
</reference>
<dbReference type="RefSeq" id="WP_228353045.1">
    <property type="nucleotide sequence ID" value="NZ_JACEGA010000001.1"/>
</dbReference>
<accession>A0A839K1V0</accession>
<protein>
    <submittedName>
        <fullName evidence="3">P-II family nitrogen regulator</fullName>
    </submittedName>
</protein>
<name>A0A839K1V0_9FIRM</name>
<dbReference type="GO" id="GO:0006808">
    <property type="term" value="P:regulation of nitrogen utilization"/>
    <property type="evidence" value="ECO:0007669"/>
    <property type="project" value="InterPro"/>
</dbReference>
<dbReference type="PANTHER" id="PTHR30115">
    <property type="entry name" value="NITROGEN REGULATORY PROTEIN P-II"/>
    <property type="match status" value="1"/>
</dbReference>
<dbReference type="Gene3D" id="3.30.70.120">
    <property type="match status" value="1"/>
</dbReference>
<dbReference type="GO" id="GO:0005524">
    <property type="term" value="F:ATP binding"/>
    <property type="evidence" value="ECO:0007669"/>
    <property type="project" value="TreeGrafter"/>
</dbReference>
<dbReference type="InterPro" id="IPR002187">
    <property type="entry name" value="N-reg_PII"/>
</dbReference>
<dbReference type="InterPro" id="IPR011322">
    <property type="entry name" value="N-reg_PII-like_a/b"/>
</dbReference>
<evidence type="ECO:0000313" key="4">
    <source>
        <dbReference type="Proteomes" id="UP000574276"/>
    </source>
</evidence>
<dbReference type="SUPFAM" id="SSF54913">
    <property type="entry name" value="GlnB-like"/>
    <property type="match status" value="1"/>
</dbReference>
<comment type="similarity">
    <text evidence="2">Belongs to the P(II) protein family.</text>
</comment>
<dbReference type="PRINTS" id="PR00340">
    <property type="entry name" value="PIIGLNB"/>
</dbReference>
<dbReference type="AlphaFoldDB" id="A0A839K1V0"/>
<dbReference type="PANTHER" id="PTHR30115:SF11">
    <property type="entry name" value="NITROGEN REGULATORY PROTEIN P-II HOMOLOG"/>
    <property type="match status" value="1"/>
</dbReference>
<organism evidence="3 4">
    <name type="scientific">Variimorphobacter saccharofermentans</name>
    <dbReference type="NCBI Taxonomy" id="2755051"/>
    <lineage>
        <taxon>Bacteria</taxon>
        <taxon>Bacillati</taxon>
        <taxon>Bacillota</taxon>
        <taxon>Clostridia</taxon>
        <taxon>Lachnospirales</taxon>
        <taxon>Lachnospiraceae</taxon>
        <taxon>Variimorphobacter</taxon>
    </lineage>
</organism>
<dbReference type="PROSITE" id="PS00638">
    <property type="entry name" value="PII_GLNB_CTER"/>
    <property type="match status" value="1"/>
</dbReference>
<feature type="modified residue" description="O-UMP-tyrosine" evidence="1">
    <location>
        <position position="52"/>
    </location>
</feature>